<dbReference type="RefSeq" id="WP_051598143.1">
    <property type="nucleotide sequence ID" value="NZ_AQQY01000009.1"/>
</dbReference>
<dbReference type="Pfam" id="PF00465">
    <property type="entry name" value="Fe-ADH"/>
    <property type="match status" value="1"/>
</dbReference>
<evidence type="ECO:0000313" key="8">
    <source>
        <dbReference type="EMBL" id="KCV81342.1"/>
    </source>
</evidence>
<reference evidence="8 9" key="1">
    <citation type="submission" date="2013-04" db="EMBL/GenBank/DDBJ databases">
        <title>Shimia sp. 22II-S11-Z10 Genome Sequencing.</title>
        <authorList>
            <person name="Lai Q."/>
            <person name="Li G."/>
            <person name="Shao Z."/>
        </authorList>
    </citation>
    <scope>NUCLEOTIDE SEQUENCE [LARGE SCALE GENOMIC DNA]</scope>
    <source>
        <strain evidence="9">22II-S11-Z10</strain>
    </source>
</reference>
<proteinExistence type="inferred from homology"/>
<dbReference type="eggNOG" id="COG1454">
    <property type="taxonomic scope" value="Bacteria"/>
</dbReference>
<dbReference type="PANTHER" id="PTHR11496:SF102">
    <property type="entry name" value="ALCOHOL DEHYDROGENASE 4"/>
    <property type="match status" value="1"/>
</dbReference>
<dbReference type="AlphaFoldDB" id="A0A058ZJH7"/>
<comment type="similarity">
    <text evidence="2">Belongs to the iron-containing alcohol dehydrogenase family.</text>
</comment>
<protein>
    <submittedName>
        <fullName evidence="8">Iron-containing alcohol dehydrogenase</fullName>
    </submittedName>
</protein>
<sequence>MSRTFYMPTRIEHGPEVLSKAGLRAQEMDLRHVLVVTDPVITAQPFFATFIEAFAKSDVRVSLFDECGIDARLAHVDGQTARVLREGIDGIVGIGGGSAMCTAKAIAMAVPNGGFSNCVGPDAKMRRAMTMIMVPTTAGSGAEVSQFTLVRDDLNSTKFVAGGPQSFPNLALLDPVVLADIPPRLGVISAVDALVHAFEAMFTSLATPLTDGLAVTAITEITTLLRADKATPEQRERALVAASVANMACGNARLGLAHAASLPLEAHCSVVHGIGVGVLLPRVLQFNAPSAPEKVALIADRLGLPCDADQIAQWLLQIYAEIEFPTHFDDSSLIEGYEDSLAKLALPGLYGGPVQKDDDGIAWVNSPNIRRANAADVAALYRSCLR</sequence>
<gene>
    <name evidence="8" type="ORF">ATO10_13099</name>
</gene>
<keyword evidence="4" id="KW-0520">NAD</keyword>
<comment type="cofactor">
    <cofactor evidence="1">
        <name>Fe cation</name>
        <dbReference type="ChEBI" id="CHEBI:24875"/>
    </cofactor>
</comment>
<evidence type="ECO:0000259" key="6">
    <source>
        <dbReference type="Pfam" id="PF00465"/>
    </source>
</evidence>
<evidence type="ECO:0000256" key="4">
    <source>
        <dbReference type="ARBA" id="ARBA00023027"/>
    </source>
</evidence>
<dbReference type="PATRIC" id="fig|1461693.3.peg.2655"/>
<dbReference type="OrthoDB" id="9815791at2"/>
<feature type="domain" description="Fe-containing alcohol dehydrogenase-like C-terminal" evidence="7">
    <location>
        <begin position="188"/>
        <end position="355"/>
    </location>
</feature>
<comment type="caution">
    <text evidence="8">The sequence shown here is derived from an EMBL/GenBank/DDBJ whole genome shotgun (WGS) entry which is preliminary data.</text>
</comment>
<evidence type="ECO:0000256" key="5">
    <source>
        <dbReference type="ARBA" id="ARBA00049243"/>
    </source>
</evidence>
<dbReference type="PROSITE" id="PS00913">
    <property type="entry name" value="ADH_IRON_1"/>
    <property type="match status" value="1"/>
</dbReference>
<evidence type="ECO:0000313" key="9">
    <source>
        <dbReference type="Proteomes" id="UP000024836"/>
    </source>
</evidence>
<accession>A0A058ZJH7</accession>
<dbReference type="PANTHER" id="PTHR11496">
    <property type="entry name" value="ALCOHOL DEHYDROGENASE"/>
    <property type="match status" value="1"/>
</dbReference>
<comment type="catalytic activity">
    <reaction evidence="5">
        <text>a primary alcohol + NAD(+) = an aldehyde + NADH + H(+)</text>
        <dbReference type="Rhea" id="RHEA:10736"/>
        <dbReference type="ChEBI" id="CHEBI:15378"/>
        <dbReference type="ChEBI" id="CHEBI:15734"/>
        <dbReference type="ChEBI" id="CHEBI:17478"/>
        <dbReference type="ChEBI" id="CHEBI:57540"/>
        <dbReference type="ChEBI" id="CHEBI:57945"/>
        <dbReference type="EC" id="1.1.1.1"/>
    </reaction>
</comment>
<evidence type="ECO:0000259" key="7">
    <source>
        <dbReference type="Pfam" id="PF25137"/>
    </source>
</evidence>
<dbReference type="Pfam" id="PF25137">
    <property type="entry name" value="ADH_Fe_C"/>
    <property type="match status" value="1"/>
</dbReference>
<dbReference type="InterPro" id="IPR039697">
    <property type="entry name" value="Alcohol_dehydrogenase_Fe"/>
</dbReference>
<dbReference type="Gene3D" id="1.20.1090.10">
    <property type="entry name" value="Dehydroquinate synthase-like - alpha domain"/>
    <property type="match status" value="1"/>
</dbReference>
<evidence type="ECO:0000256" key="2">
    <source>
        <dbReference type="ARBA" id="ARBA00007358"/>
    </source>
</evidence>
<organism evidence="8 9">
    <name type="scientific">Actibacterium atlanticum</name>
    <dbReference type="NCBI Taxonomy" id="1461693"/>
    <lineage>
        <taxon>Bacteria</taxon>
        <taxon>Pseudomonadati</taxon>
        <taxon>Pseudomonadota</taxon>
        <taxon>Alphaproteobacteria</taxon>
        <taxon>Rhodobacterales</taxon>
        <taxon>Roseobacteraceae</taxon>
        <taxon>Actibacterium</taxon>
    </lineage>
</organism>
<dbReference type="FunFam" id="3.40.50.1970:FF:000003">
    <property type="entry name" value="Alcohol dehydrogenase, iron-containing"/>
    <property type="match status" value="1"/>
</dbReference>
<feature type="domain" description="Alcohol dehydrogenase iron-type/glycerol dehydrogenase GldA" evidence="6">
    <location>
        <begin position="8"/>
        <end position="175"/>
    </location>
</feature>
<dbReference type="InterPro" id="IPR056798">
    <property type="entry name" value="ADH_Fe_C"/>
</dbReference>
<dbReference type="STRING" id="1461693.ATO10_13099"/>
<name>A0A058ZJH7_9RHOB</name>
<keyword evidence="3" id="KW-0560">Oxidoreductase</keyword>
<dbReference type="InterPro" id="IPR001670">
    <property type="entry name" value="ADH_Fe/GldA"/>
</dbReference>
<dbReference type="SUPFAM" id="SSF56796">
    <property type="entry name" value="Dehydroquinate synthase-like"/>
    <property type="match status" value="1"/>
</dbReference>
<dbReference type="EMBL" id="AQQY01000009">
    <property type="protein sequence ID" value="KCV81342.1"/>
    <property type="molecule type" value="Genomic_DNA"/>
</dbReference>
<dbReference type="GO" id="GO:0046872">
    <property type="term" value="F:metal ion binding"/>
    <property type="evidence" value="ECO:0007669"/>
    <property type="project" value="InterPro"/>
</dbReference>
<keyword evidence="9" id="KW-1185">Reference proteome</keyword>
<dbReference type="GO" id="GO:0004022">
    <property type="term" value="F:alcohol dehydrogenase (NAD+) activity"/>
    <property type="evidence" value="ECO:0007669"/>
    <property type="project" value="UniProtKB-EC"/>
</dbReference>
<evidence type="ECO:0000256" key="3">
    <source>
        <dbReference type="ARBA" id="ARBA00023002"/>
    </source>
</evidence>
<dbReference type="Proteomes" id="UP000024836">
    <property type="component" value="Unassembled WGS sequence"/>
</dbReference>
<dbReference type="Gene3D" id="3.40.50.1970">
    <property type="match status" value="1"/>
</dbReference>
<evidence type="ECO:0000256" key="1">
    <source>
        <dbReference type="ARBA" id="ARBA00001962"/>
    </source>
</evidence>
<dbReference type="InterPro" id="IPR018211">
    <property type="entry name" value="ADH_Fe_CS"/>
</dbReference>
<dbReference type="CDD" id="cd08551">
    <property type="entry name" value="Fe-ADH"/>
    <property type="match status" value="1"/>
</dbReference>